<protein>
    <submittedName>
        <fullName evidence="2">Uncharacterized protein</fullName>
    </submittedName>
</protein>
<keyword evidence="3" id="KW-1185">Reference proteome</keyword>
<dbReference type="Proteomes" id="UP001642260">
    <property type="component" value="Unassembled WGS sequence"/>
</dbReference>
<dbReference type="AlphaFoldDB" id="A0ABC8JUI2"/>
<keyword evidence="1" id="KW-1133">Transmembrane helix</keyword>
<evidence type="ECO:0000313" key="3">
    <source>
        <dbReference type="Proteomes" id="UP001642260"/>
    </source>
</evidence>
<sequence length="107" mass="12283">MATACSTREVSWIKRCEGSRGHKLAVNFERVTSTRVVLEWWWMWWRRLMITLLMEIGLAGWIWVEVSDLGSGYLGVISVAPTSTIYGFFNFQASMFSTVAKEDLVNI</sequence>
<evidence type="ECO:0000313" key="2">
    <source>
        <dbReference type="EMBL" id="CAH8341844.1"/>
    </source>
</evidence>
<name>A0ABC8JUI2_ERUVS</name>
<proteinExistence type="predicted"/>
<reference evidence="2 3" key="1">
    <citation type="submission" date="2022-03" db="EMBL/GenBank/DDBJ databases">
        <authorList>
            <person name="Macdonald S."/>
            <person name="Ahmed S."/>
            <person name="Newling K."/>
        </authorList>
    </citation>
    <scope>NUCLEOTIDE SEQUENCE [LARGE SCALE GENOMIC DNA]</scope>
</reference>
<feature type="transmembrane region" description="Helical" evidence="1">
    <location>
        <begin position="44"/>
        <end position="64"/>
    </location>
</feature>
<accession>A0ABC8JUI2</accession>
<organism evidence="2 3">
    <name type="scientific">Eruca vesicaria subsp. sativa</name>
    <name type="common">Garden rocket</name>
    <name type="synonym">Eruca sativa</name>
    <dbReference type="NCBI Taxonomy" id="29727"/>
    <lineage>
        <taxon>Eukaryota</taxon>
        <taxon>Viridiplantae</taxon>
        <taxon>Streptophyta</taxon>
        <taxon>Embryophyta</taxon>
        <taxon>Tracheophyta</taxon>
        <taxon>Spermatophyta</taxon>
        <taxon>Magnoliopsida</taxon>
        <taxon>eudicotyledons</taxon>
        <taxon>Gunneridae</taxon>
        <taxon>Pentapetalae</taxon>
        <taxon>rosids</taxon>
        <taxon>malvids</taxon>
        <taxon>Brassicales</taxon>
        <taxon>Brassicaceae</taxon>
        <taxon>Brassiceae</taxon>
        <taxon>Eruca</taxon>
    </lineage>
</organism>
<gene>
    <name evidence="2" type="ORF">ERUC_LOCUS15715</name>
</gene>
<evidence type="ECO:0000256" key="1">
    <source>
        <dbReference type="SAM" id="Phobius"/>
    </source>
</evidence>
<dbReference type="EMBL" id="CAKOAT010147376">
    <property type="protein sequence ID" value="CAH8341844.1"/>
    <property type="molecule type" value="Genomic_DNA"/>
</dbReference>
<keyword evidence="1" id="KW-0812">Transmembrane</keyword>
<feature type="transmembrane region" description="Helical" evidence="1">
    <location>
        <begin position="70"/>
        <end position="89"/>
    </location>
</feature>
<comment type="caution">
    <text evidence="2">The sequence shown here is derived from an EMBL/GenBank/DDBJ whole genome shotgun (WGS) entry which is preliminary data.</text>
</comment>
<keyword evidence="1" id="KW-0472">Membrane</keyword>